<dbReference type="AlphaFoldDB" id="A0A8J5T0Q1"/>
<gene>
    <name evidence="2" type="ORF">GUJ93_ZPchr0006g40696</name>
</gene>
<proteinExistence type="predicted"/>
<feature type="region of interest" description="Disordered" evidence="1">
    <location>
        <begin position="64"/>
        <end position="84"/>
    </location>
</feature>
<dbReference type="Proteomes" id="UP000729402">
    <property type="component" value="Unassembled WGS sequence"/>
</dbReference>
<keyword evidence="3" id="KW-1185">Reference proteome</keyword>
<name>A0A8J5T0Q1_ZIZPA</name>
<comment type="caution">
    <text evidence="2">The sequence shown here is derived from an EMBL/GenBank/DDBJ whole genome shotgun (WGS) entry which is preliminary data.</text>
</comment>
<organism evidence="2 3">
    <name type="scientific">Zizania palustris</name>
    <name type="common">Northern wild rice</name>
    <dbReference type="NCBI Taxonomy" id="103762"/>
    <lineage>
        <taxon>Eukaryota</taxon>
        <taxon>Viridiplantae</taxon>
        <taxon>Streptophyta</taxon>
        <taxon>Embryophyta</taxon>
        <taxon>Tracheophyta</taxon>
        <taxon>Spermatophyta</taxon>
        <taxon>Magnoliopsida</taxon>
        <taxon>Liliopsida</taxon>
        <taxon>Poales</taxon>
        <taxon>Poaceae</taxon>
        <taxon>BOP clade</taxon>
        <taxon>Oryzoideae</taxon>
        <taxon>Oryzeae</taxon>
        <taxon>Zizaniinae</taxon>
        <taxon>Zizania</taxon>
    </lineage>
</organism>
<sequence>MGVGQCRVMEVEVIGVAVEVRVAGARTVVIGAGIADMWRWRRRRRVSSLGRGCHRCGRWEHAGMPQPRQGGVGMAQAPDARHGVRTAEAEASRCGRCRTATLVLLAEALRTARSCGTAALGHRRRTPLLAATALLGSLSPPRHRL</sequence>
<dbReference type="EMBL" id="JAAALK010000283">
    <property type="protein sequence ID" value="KAG8071515.1"/>
    <property type="molecule type" value="Genomic_DNA"/>
</dbReference>
<evidence type="ECO:0000313" key="3">
    <source>
        <dbReference type="Proteomes" id="UP000729402"/>
    </source>
</evidence>
<reference evidence="2" key="1">
    <citation type="journal article" date="2021" name="bioRxiv">
        <title>Whole Genome Assembly and Annotation of Northern Wild Rice, Zizania palustris L., Supports a Whole Genome Duplication in the Zizania Genus.</title>
        <authorList>
            <person name="Haas M."/>
            <person name="Kono T."/>
            <person name="Macchietto M."/>
            <person name="Millas R."/>
            <person name="McGilp L."/>
            <person name="Shao M."/>
            <person name="Duquette J."/>
            <person name="Hirsch C.N."/>
            <person name="Kimball J."/>
        </authorList>
    </citation>
    <scope>NUCLEOTIDE SEQUENCE</scope>
    <source>
        <tissue evidence="2">Fresh leaf tissue</tissue>
    </source>
</reference>
<evidence type="ECO:0000313" key="2">
    <source>
        <dbReference type="EMBL" id="KAG8071515.1"/>
    </source>
</evidence>
<protein>
    <submittedName>
        <fullName evidence="2">Uncharacterized protein</fullName>
    </submittedName>
</protein>
<evidence type="ECO:0000256" key="1">
    <source>
        <dbReference type="SAM" id="MobiDB-lite"/>
    </source>
</evidence>
<reference evidence="2" key="2">
    <citation type="submission" date="2021-02" db="EMBL/GenBank/DDBJ databases">
        <authorList>
            <person name="Kimball J.A."/>
            <person name="Haas M.W."/>
            <person name="Macchietto M."/>
            <person name="Kono T."/>
            <person name="Duquette J."/>
            <person name="Shao M."/>
        </authorList>
    </citation>
    <scope>NUCLEOTIDE SEQUENCE</scope>
    <source>
        <tissue evidence="2">Fresh leaf tissue</tissue>
    </source>
</reference>
<accession>A0A8J5T0Q1</accession>